<dbReference type="GO" id="GO:0006508">
    <property type="term" value="P:proteolysis"/>
    <property type="evidence" value="ECO:0007669"/>
    <property type="project" value="UniProtKB-KW"/>
</dbReference>
<keyword evidence="7" id="KW-0482">Metalloprotease</keyword>
<evidence type="ECO:0000313" key="15">
    <source>
        <dbReference type="Proteomes" id="UP000748308"/>
    </source>
</evidence>
<dbReference type="PRINTS" id="PR00730">
    <property type="entry name" value="THERMOLYSIN"/>
</dbReference>
<dbReference type="Pfam" id="PF01447">
    <property type="entry name" value="Peptidase_M4"/>
    <property type="match status" value="1"/>
</dbReference>
<dbReference type="InterPro" id="IPR011096">
    <property type="entry name" value="FTP_domain"/>
</dbReference>
<dbReference type="InterPro" id="IPR023612">
    <property type="entry name" value="Peptidase_M4"/>
</dbReference>
<evidence type="ECO:0000313" key="14">
    <source>
        <dbReference type="EMBL" id="MBM3316408.1"/>
    </source>
</evidence>
<feature type="active site" evidence="8">
    <location>
        <position position="497"/>
    </location>
</feature>
<accession>A0A937XAL1</accession>
<dbReference type="InterPro" id="IPR050728">
    <property type="entry name" value="Zinc_Metalloprotease_M4"/>
</dbReference>
<evidence type="ECO:0000259" key="12">
    <source>
        <dbReference type="Pfam" id="PF02868"/>
    </source>
</evidence>
<feature type="compositionally biased region" description="Pro residues" evidence="9">
    <location>
        <begin position="54"/>
        <end position="68"/>
    </location>
</feature>
<evidence type="ECO:0000259" key="11">
    <source>
        <dbReference type="Pfam" id="PF01447"/>
    </source>
</evidence>
<keyword evidence="4 10" id="KW-0732">Signal</keyword>
<evidence type="ECO:0000256" key="5">
    <source>
        <dbReference type="ARBA" id="ARBA00022801"/>
    </source>
</evidence>
<dbReference type="InterPro" id="IPR027268">
    <property type="entry name" value="Peptidase_M4/M1_CTD_sf"/>
</dbReference>
<comment type="caution">
    <text evidence="14">The sequence shown here is derived from an EMBL/GenBank/DDBJ whole genome shotgun (WGS) entry which is preliminary data.</text>
</comment>
<evidence type="ECO:0000256" key="8">
    <source>
        <dbReference type="PIRSR" id="PIRSR623612-1"/>
    </source>
</evidence>
<keyword evidence="6" id="KW-0862">Zinc</keyword>
<dbReference type="Gene3D" id="3.10.450.490">
    <property type="match status" value="1"/>
</dbReference>
<feature type="compositionally biased region" description="Basic and acidic residues" evidence="9">
    <location>
        <begin position="86"/>
        <end position="96"/>
    </location>
</feature>
<evidence type="ECO:0000256" key="9">
    <source>
        <dbReference type="SAM" id="MobiDB-lite"/>
    </source>
</evidence>
<dbReference type="EMBL" id="VGIY01000011">
    <property type="protein sequence ID" value="MBM3316408.1"/>
    <property type="molecule type" value="Genomic_DNA"/>
</dbReference>
<dbReference type="Gene3D" id="1.10.390.10">
    <property type="entry name" value="Neutral Protease Domain 2"/>
    <property type="match status" value="1"/>
</dbReference>
<dbReference type="GO" id="GO:0046872">
    <property type="term" value="F:metal ion binding"/>
    <property type="evidence" value="ECO:0007669"/>
    <property type="project" value="UniProtKB-KW"/>
</dbReference>
<feature type="domain" description="Peptidase M4 C-terminal" evidence="12">
    <location>
        <begin position="507"/>
        <end position="673"/>
    </location>
</feature>
<sequence>MRRAWPAILLALLVSLPLLPARGPGGGIAGAAPAGEAAGRGGIAGPGEALSPAPETPWPWNPPAPRPSALPERLEESPSAPALAAKRPEGSVRGDRAAAPPPEEILSRVRARLDLLGVADRHGLAAEVEAGYLTSPEAIEDLIGLRAAQTPDRPLRLFWRPETGTPRLIAGADLLGAGTAGGDPEAAARAFLARHRALLGLADPERELRVFRLEAGRDGGCAVRLQRHHEGLPVWGQDAIVRCDPAGRVIGFSGCYAPTPAEPLSTTPECARARASEAALAALRERDGAAAEVEEVELLFYPWEGRLVLAWAVTASAGLDYRQQAFVAAADGAFLHAVSLVAPGAASGQGLDLQGVARALGLWEASGTYYLIDASKPMFNAAASRMPDDPRGAVWTLSANHTNLTRLYQVTSTDPQDWSERANAVSAAWGSALWYDFLLQTFGRNSYDGAGRTITAVVDVGTRYNNAFWNGNLIAFGNGDGVIFSDLAGALDVIGHELGHAVVEYTANLVYEFQPGALNEHMADVFGALTEWYAAELSGGSGNWWIGEDVTTPGIPGDCLRNMAEPDAPNVYDPPAPHYPTHMDEYFDWPANQDYGGVHINNTILSRAFVMVCDEIGRDESAQIWYRALTHYLQRNSQFIDLRLGALQSTEDLHGAGAAEIAAVAAAFDAVGVVGGEGTPDLPDLPGNDGDDYLALVRGASRHIFRAPPDWNGSDALEDISGNTAGAGGRPSFSDDGRVCAWVDQGGNIFVAQSNGSARRQITSDGLWWSVAMSPEGRQVAATTVFEDARIYRFDLEDPAQNAVFELTTQNDSGDGEHDAVVFADVMEYTVTGEFILYDALNRAEVEGDTHQYWDVNKLRLADGQCFRVFQSLPRGENIGNPTLAQNRDDVVAYDHIDAAGRVRVMATRLTTGATGLVTNNGFQLGHPAFDGDDRGIYYEYAAKPFSGVWRVGLLEDGLTGAGNDALWARSVSAPVWFTIGTRPSPVLLDFLSGVWRGTTIEIAWRVFDPAGLTGFHVDRRRPDGGLERRTAGPIPVGEAVEEVFLFVDDAPAHRGPIEYRLTGLGADGAPVSLGALEVRPEGPTAAGGSPLFRTLHPNPCPGEMQLTFVLPRPERADLTIHDIAGRRVAWPVRGAALGAGEHRLEWAARDERGRRLDAGVYQLRLAAGPWRESRTLILLP</sequence>
<feature type="domain" description="FTP" evidence="13">
    <location>
        <begin position="223"/>
        <end position="254"/>
    </location>
</feature>
<evidence type="ECO:0000256" key="2">
    <source>
        <dbReference type="ARBA" id="ARBA00022670"/>
    </source>
</evidence>
<keyword evidence="2" id="KW-0645">Protease</keyword>
<proteinExistence type="inferred from homology"/>
<evidence type="ECO:0000256" key="4">
    <source>
        <dbReference type="ARBA" id="ARBA00022729"/>
    </source>
</evidence>
<dbReference type="PANTHER" id="PTHR33794:SF1">
    <property type="entry name" value="BACILLOLYSIN"/>
    <property type="match status" value="1"/>
</dbReference>
<organism evidence="14 15">
    <name type="scientific">Eiseniibacteriota bacterium</name>
    <dbReference type="NCBI Taxonomy" id="2212470"/>
    <lineage>
        <taxon>Bacteria</taxon>
        <taxon>Candidatus Eiseniibacteriota</taxon>
    </lineage>
</organism>
<dbReference type="InterPro" id="IPR001570">
    <property type="entry name" value="Peptidase_M4_C_domain"/>
</dbReference>
<feature type="domain" description="Peptidase M4" evidence="11">
    <location>
        <begin position="348"/>
        <end position="504"/>
    </location>
</feature>
<dbReference type="InterPro" id="IPR013856">
    <property type="entry name" value="Peptidase_M4_domain"/>
</dbReference>
<evidence type="ECO:0000256" key="3">
    <source>
        <dbReference type="ARBA" id="ARBA00022723"/>
    </source>
</evidence>
<evidence type="ECO:0000256" key="6">
    <source>
        <dbReference type="ARBA" id="ARBA00022833"/>
    </source>
</evidence>
<feature type="region of interest" description="Disordered" evidence="9">
    <location>
        <begin position="35"/>
        <end position="101"/>
    </location>
</feature>
<dbReference type="Proteomes" id="UP000748308">
    <property type="component" value="Unassembled WGS sequence"/>
</dbReference>
<keyword evidence="3" id="KW-0479">Metal-binding</keyword>
<dbReference type="GO" id="GO:0004222">
    <property type="term" value="F:metalloendopeptidase activity"/>
    <property type="evidence" value="ECO:0007669"/>
    <property type="project" value="InterPro"/>
</dbReference>
<evidence type="ECO:0000259" key="13">
    <source>
        <dbReference type="Pfam" id="PF07504"/>
    </source>
</evidence>
<evidence type="ECO:0000256" key="7">
    <source>
        <dbReference type="ARBA" id="ARBA00023049"/>
    </source>
</evidence>
<evidence type="ECO:0000256" key="1">
    <source>
        <dbReference type="ARBA" id="ARBA00009388"/>
    </source>
</evidence>
<feature type="chain" id="PRO_5037557956" evidence="10">
    <location>
        <begin position="21"/>
        <end position="1181"/>
    </location>
</feature>
<evidence type="ECO:0000256" key="10">
    <source>
        <dbReference type="SAM" id="SignalP"/>
    </source>
</evidence>
<dbReference type="AlphaFoldDB" id="A0A937XAL1"/>
<dbReference type="Gene3D" id="2.60.40.4070">
    <property type="match status" value="1"/>
</dbReference>
<dbReference type="CDD" id="cd09597">
    <property type="entry name" value="M4_TLP"/>
    <property type="match status" value="1"/>
</dbReference>
<dbReference type="Gene3D" id="3.10.170.10">
    <property type="match status" value="1"/>
</dbReference>
<feature type="active site" description="Proton donor" evidence="8">
    <location>
        <position position="599"/>
    </location>
</feature>
<dbReference type="Gene3D" id="2.120.10.30">
    <property type="entry name" value="TolB, C-terminal domain"/>
    <property type="match status" value="1"/>
</dbReference>
<name>A0A937XAL1_UNCEI</name>
<reference evidence="14" key="1">
    <citation type="submission" date="2019-03" db="EMBL/GenBank/DDBJ databases">
        <title>Lake Tanganyika Metagenome-Assembled Genomes (MAGs).</title>
        <authorList>
            <person name="Tran P."/>
        </authorList>
    </citation>
    <scope>NUCLEOTIDE SEQUENCE</scope>
    <source>
        <strain evidence="14">M_DeepCast_400m_m2_100</strain>
    </source>
</reference>
<dbReference type="Pfam" id="PF02868">
    <property type="entry name" value="Peptidase_M4_C"/>
    <property type="match status" value="1"/>
</dbReference>
<dbReference type="Pfam" id="PF07504">
    <property type="entry name" value="FTP"/>
    <property type="match status" value="1"/>
</dbReference>
<dbReference type="InterPro" id="IPR011042">
    <property type="entry name" value="6-blade_b-propeller_TolB-like"/>
</dbReference>
<feature type="signal peptide" evidence="10">
    <location>
        <begin position="1"/>
        <end position="20"/>
    </location>
</feature>
<dbReference type="SUPFAM" id="SSF55486">
    <property type="entry name" value="Metalloproteases ('zincins'), catalytic domain"/>
    <property type="match status" value="1"/>
</dbReference>
<dbReference type="PANTHER" id="PTHR33794">
    <property type="entry name" value="BACILLOLYSIN"/>
    <property type="match status" value="1"/>
</dbReference>
<dbReference type="SUPFAM" id="SSF82171">
    <property type="entry name" value="DPP6 N-terminal domain-like"/>
    <property type="match status" value="1"/>
</dbReference>
<protein>
    <submittedName>
        <fullName evidence="14">M4 family metallopeptidase</fullName>
    </submittedName>
</protein>
<gene>
    <name evidence="14" type="ORF">FJY75_01010</name>
</gene>
<keyword evidence="5" id="KW-0378">Hydrolase</keyword>
<comment type="similarity">
    <text evidence="1">Belongs to the peptidase M4 family.</text>
</comment>